<sequence length="171" mass="17794">MRKDNKGFTLIELIVVIAIIGILAAIVIPQFTNATDKAKESVTKSFATALVAGATQSFAQSLLDGLDDDASAYPDGTDDVDGTGCTALIAAFSSYDASSWTCDSDAASYTKFTFADDNGYIVYYGNNADASQFLVTYMLENAGDYVKAGGQLAATAVGADAPDKSGMPGIY</sequence>
<evidence type="ECO:0000256" key="4">
    <source>
        <dbReference type="ARBA" id="ARBA00022989"/>
    </source>
</evidence>
<dbReference type="PROSITE" id="PS00409">
    <property type="entry name" value="PROKAR_NTER_METHYL"/>
    <property type="match status" value="1"/>
</dbReference>
<evidence type="ECO:0000256" key="5">
    <source>
        <dbReference type="ARBA" id="ARBA00023136"/>
    </source>
</evidence>
<evidence type="ECO:0000256" key="1">
    <source>
        <dbReference type="ARBA" id="ARBA00004167"/>
    </source>
</evidence>
<evidence type="ECO:0008006" key="8">
    <source>
        <dbReference type="Google" id="ProtNLM"/>
    </source>
</evidence>
<dbReference type="SUPFAM" id="SSF54523">
    <property type="entry name" value="Pili subunits"/>
    <property type="match status" value="1"/>
</dbReference>
<proteinExistence type="predicted"/>
<keyword evidence="3 6" id="KW-0812">Transmembrane</keyword>
<evidence type="ECO:0000256" key="2">
    <source>
        <dbReference type="ARBA" id="ARBA00022481"/>
    </source>
</evidence>
<gene>
    <name evidence="7" type="ORF">METZ01_LOCUS50734</name>
</gene>
<dbReference type="PANTHER" id="PTHR30093">
    <property type="entry name" value="GENERAL SECRETION PATHWAY PROTEIN G"/>
    <property type="match status" value="1"/>
</dbReference>
<dbReference type="EMBL" id="UINC01002550">
    <property type="protein sequence ID" value="SUZ97880.1"/>
    <property type="molecule type" value="Genomic_DNA"/>
</dbReference>
<keyword evidence="4 6" id="KW-1133">Transmembrane helix</keyword>
<dbReference type="NCBIfam" id="TIGR02532">
    <property type="entry name" value="IV_pilin_GFxxxE"/>
    <property type="match status" value="1"/>
</dbReference>
<evidence type="ECO:0000256" key="3">
    <source>
        <dbReference type="ARBA" id="ARBA00022692"/>
    </source>
</evidence>
<dbReference type="PANTHER" id="PTHR30093:SF44">
    <property type="entry name" value="TYPE II SECRETION SYSTEM CORE PROTEIN G"/>
    <property type="match status" value="1"/>
</dbReference>
<name>A0A381S1E7_9ZZZZ</name>
<evidence type="ECO:0000313" key="7">
    <source>
        <dbReference type="EMBL" id="SUZ97880.1"/>
    </source>
</evidence>
<dbReference type="InterPro" id="IPR012902">
    <property type="entry name" value="N_methyl_site"/>
</dbReference>
<evidence type="ECO:0000256" key="6">
    <source>
        <dbReference type="SAM" id="Phobius"/>
    </source>
</evidence>
<comment type="subcellular location">
    <subcellularLocation>
        <location evidence="1">Membrane</location>
        <topology evidence="1">Single-pass membrane protein</topology>
    </subcellularLocation>
</comment>
<dbReference type="AlphaFoldDB" id="A0A381S1E7"/>
<dbReference type="Pfam" id="PF07963">
    <property type="entry name" value="N_methyl"/>
    <property type="match status" value="1"/>
</dbReference>
<protein>
    <recommendedName>
        <fullName evidence="8">Type II secretion system protein GspG C-terminal domain-containing protein</fullName>
    </recommendedName>
</protein>
<reference evidence="7" key="1">
    <citation type="submission" date="2018-05" db="EMBL/GenBank/DDBJ databases">
        <authorList>
            <person name="Lanie J.A."/>
            <person name="Ng W.-L."/>
            <person name="Kazmierczak K.M."/>
            <person name="Andrzejewski T.M."/>
            <person name="Davidsen T.M."/>
            <person name="Wayne K.J."/>
            <person name="Tettelin H."/>
            <person name="Glass J.I."/>
            <person name="Rusch D."/>
            <person name="Podicherti R."/>
            <person name="Tsui H.-C.T."/>
            <person name="Winkler M.E."/>
        </authorList>
    </citation>
    <scope>NUCLEOTIDE SEQUENCE</scope>
</reference>
<accession>A0A381S1E7</accession>
<dbReference type="Gene3D" id="3.30.700.10">
    <property type="entry name" value="Glycoprotein, Type 4 Pilin"/>
    <property type="match status" value="1"/>
</dbReference>
<dbReference type="GO" id="GO:0016020">
    <property type="term" value="C:membrane"/>
    <property type="evidence" value="ECO:0007669"/>
    <property type="project" value="UniProtKB-SubCell"/>
</dbReference>
<feature type="transmembrane region" description="Helical" evidence="6">
    <location>
        <begin position="7"/>
        <end position="28"/>
    </location>
</feature>
<keyword evidence="2" id="KW-0488">Methylation</keyword>
<keyword evidence="5 6" id="KW-0472">Membrane</keyword>
<dbReference type="InterPro" id="IPR045584">
    <property type="entry name" value="Pilin-like"/>
</dbReference>
<organism evidence="7">
    <name type="scientific">marine metagenome</name>
    <dbReference type="NCBI Taxonomy" id="408172"/>
    <lineage>
        <taxon>unclassified sequences</taxon>
        <taxon>metagenomes</taxon>
        <taxon>ecological metagenomes</taxon>
    </lineage>
</organism>